<dbReference type="PANTHER" id="PTHR46157:SF2">
    <property type="entry name" value="K(+) EFFLUX ANTIPORTER 1, CHLOROPLASTIC-RELATED"/>
    <property type="match status" value="1"/>
</dbReference>
<proteinExistence type="predicted"/>
<dbReference type="InterPro" id="IPR038770">
    <property type="entry name" value="Na+/solute_symporter_sf"/>
</dbReference>
<organism evidence="14">
    <name type="scientific">Tetraselmis sp. GSL018</name>
    <dbReference type="NCBI Taxonomy" id="582737"/>
    <lineage>
        <taxon>Eukaryota</taxon>
        <taxon>Viridiplantae</taxon>
        <taxon>Chlorophyta</taxon>
        <taxon>core chlorophytes</taxon>
        <taxon>Chlorodendrophyceae</taxon>
        <taxon>Chlorodendrales</taxon>
        <taxon>Chlorodendraceae</taxon>
        <taxon>Tetraselmis</taxon>
    </lineage>
</organism>
<sequence length="1188" mass="124461">MGIHAAVGYWSSPALAPRNRKLVNVIATKSFISSRRQFSVGLSSQAGSHAKGREVGFKGQGRAANRVVLDFQPPGSNLRTNIASIRYSNCSRRRLFLRASGKGPLGNQSEQQPASPTSGGGDNRNADAGTVQSLPEGKALQVAADEVMEALEETSADKKRIVELLDELKKAREEEDEAENVRMALEAEAQQLGSLAMDAKAEFHKASAMAAKAAEAAQEAVERRNSVNEEVTIMRKQLQKEFEALSKLLASEQFEGEAAGDGKSGSVDDDATQQAKSSVKRSRSAVKSLEETIEAKTDELFVSLMKEIADLESQAETLQQRALALEVAMTNAESLAASAMEAAASGVTREIECADRVKAIEGELQAIVKHLREQAEKAHRAKAKAKAQEESGSARPRDADGAAARSGTAGERAASGKQPGKKGGGGTTDDDDDDILRDVEMMEDLVYKSICEEHGPADEGGAPSKSDDRKSKEPEVSGAKAPKASKSSKFFPGSFFSSGPGPGEVEERLPDLKAAYRNRFAILTGVLAVLLLAGLVQRNFFAAVFSHAAEACRAPVTALAAQLADLPRSAAEVALRFVPEGLHIERGVIDMLVLLCTSVISVPLVMKLPGGSAVLGFLAGGALIGPNALGLIQEVHAVQYVAEFGVVFLLFNIGLELSLDRLRNQIKYVFGLGAAQYFGSTAVIAISSMLLGLHGPAAVIVGGSLALSSTAVALQVLSDRGENGSRHGRATFAVLLLQDLAVVALLMLIPLLAPKTGGASVGLGDIASALGLAAIKAVVCITVIISVGRAVLRPIFRKIADVANAEIFAATTLLTCIGTSLLTQIAGLSMALGAFLAGLLIAETEFALQVESDIAPYRGLLLGLFFMTVGMEVSFGLFLSQWKIILAGIAVLVIGKTLLMTAVGPVFGLTRVAAARAGFLLAPGGEFAFVAFGEAVAAGIVSPALSNQLFVVVALSMALTPYLAAFGQALGSRYEQVDTKALVPQEGEVDDLRGHVIIVGFGRVGMVLAQIFAERLIPFVALDVRAERVTAGRAQDLPVFFGDAGSAAVLHSVGAHRASCAVVALDSAAANYRAVWGLSKNFPNIRTYVRAHDVEDGIHLEQAGAHAVVPEILEPSLQLAAAVLGELKMPADEVSASIDNFRRNHLSDLRAIAQDSGTSLGYGYSSAPEEADSAKAKDSPDGLAGAAG</sequence>
<dbReference type="GO" id="GO:0015386">
    <property type="term" value="F:potassium:proton antiporter activity"/>
    <property type="evidence" value="ECO:0007669"/>
    <property type="project" value="TreeGrafter"/>
</dbReference>
<feature type="region of interest" description="Disordered" evidence="11">
    <location>
        <begin position="1163"/>
        <end position="1188"/>
    </location>
</feature>
<reference evidence="14" key="1">
    <citation type="submission" date="2014-05" db="EMBL/GenBank/DDBJ databases">
        <title>The transcriptome of the halophilic microalga Tetraselmis sp. GSL018 isolated from the Great Salt Lake, Utah.</title>
        <authorList>
            <person name="Jinkerson R.E."/>
            <person name="D'Adamo S."/>
            <person name="Posewitz M.C."/>
        </authorList>
    </citation>
    <scope>NUCLEOTIDE SEQUENCE</scope>
    <source>
        <strain evidence="14">GSL018</strain>
    </source>
</reference>
<evidence type="ECO:0000256" key="6">
    <source>
        <dbReference type="ARBA" id="ARBA00022958"/>
    </source>
</evidence>
<feature type="transmembrane region" description="Helical" evidence="12">
    <location>
        <begin position="919"/>
        <end position="941"/>
    </location>
</feature>
<dbReference type="GO" id="GO:0012505">
    <property type="term" value="C:endomembrane system"/>
    <property type="evidence" value="ECO:0007669"/>
    <property type="project" value="UniProtKB-SubCell"/>
</dbReference>
<keyword evidence="4" id="KW-0633">Potassium transport</keyword>
<feature type="transmembrane region" description="Helical" evidence="12">
    <location>
        <begin position="773"/>
        <end position="792"/>
    </location>
</feature>
<dbReference type="AlphaFoldDB" id="A0A061RBT4"/>
<feature type="coiled-coil region" evidence="10">
    <location>
        <begin position="151"/>
        <end position="255"/>
    </location>
</feature>
<feature type="transmembrane region" description="Helical" evidence="12">
    <location>
        <begin position="730"/>
        <end position="753"/>
    </location>
</feature>
<evidence type="ECO:0000256" key="11">
    <source>
        <dbReference type="SAM" id="MobiDB-lite"/>
    </source>
</evidence>
<feature type="domain" description="RCK N-terminal" evidence="13">
    <location>
        <begin position="993"/>
        <end position="1110"/>
    </location>
</feature>
<gene>
    <name evidence="14" type="ORF">TSPGSL018_9241</name>
</gene>
<evidence type="ECO:0000256" key="8">
    <source>
        <dbReference type="ARBA" id="ARBA00023065"/>
    </source>
</evidence>
<keyword evidence="10" id="KW-0175">Coiled coil</keyword>
<feature type="transmembrane region" description="Helical" evidence="12">
    <location>
        <begin position="947"/>
        <end position="966"/>
    </location>
</feature>
<feature type="transmembrane region" description="Helical" evidence="12">
    <location>
        <begin position="884"/>
        <end position="907"/>
    </location>
</feature>
<protein>
    <submittedName>
        <fullName evidence="14">K(+) efflux antiporter chloroplastic-like</fullName>
    </submittedName>
</protein>
<feature type="compositionally biased region" description="Low complexity" evidence="11">
    <location>
        <begin position="477"/>
        <end position="486"/>
    </location>
</feature>
<evidence type="ECO:0000256" key="10">
    <source>
        <dbReference type="SAM" id="Coils"/>
    </source>
</evidence>
<dbReference type="InterPro" id="IPR006153">
    <property type="entry name" value="Cation/H_exchanger_TM"/>
</dbReference>
<accession>A0A061RBT4</accession>
<dbReference type="Gene3D" id="3.40.50.720">
    <property type="entry name" value="NAD(P)-binding Rossmann-like Domain"/>
    <property type="match status" value="1"/>
</dbReference>
<keyword evidence="3" id="KW-0050">Antiport</keyword>
<evidence type="ECO:0000256" key="4">
    <source>
        <dbReference type="ARBA" id="ARBA00022538"/>
    </source>
</evidence>
<evidence type="ECO:0000256" key="12">
    <source>
        <dbReference type="SAM" id="Phobius"/>
    </source>
</evidence>
<feature type="region of interest" description="Disordered" evidence="11">
    <location>
        <begin position="99"/>
        <end position="130"/>
    </location>
</feature>
<evidence type="ECO:0000256" key="9">
    <source>
        <dbReference type="ARBA" id="ARBA00023136"/>
    </source>
</evidence>
<dbReference type="InterPro" id="IPR003148">
    <property type="entry name" value="RCK_N"/>
</dbReference>
<dbReference type="Pfam" id="PF00999">
    <property type="entry name" value="Na_H_Exchanger"/>
    <property type="match status" value="1"/>
</dbReference>
<evidence type="ECO:0000256" key="3">
    <source>
        <dbReference type="ARBA" id="ARBA00022449"/>
    </source>
</evidence>
<keyword evidence="8" id="KW-0406">Ion transport</keyword>
<keyword evidence="6" id="KW-0630">Potassium</keyword>
<feature type="compositionally biased region" description="Basic and acidic residues" evidence="11">
    <location>
        <begin position="465"/>
        <end position="475"/>
    </location>
</feature>
<dbReference type="GO" id="GO:0016020">
    <property type="term" value="C:membrane"/>
    <property type="evidence" value="ECO:0007669"/>
    <property type="project" value="InterPro"/>
</dbReference>
<keyword evidence="9 12" id="KW-0472">Membrane</keyword>
<dbReference type="PROSITE" id="PS51201">
    <property type="entry name" value="RCK_N"/>
    <property type="match status" value="1"/>
</dbReference>
<name>A0A061RBT4_9CHLO</name>
<dbReference type="InterPro" id="IPR036291">
    <property type="entry name" value="NAD(P)-bd_dom_sf"/>
</dbReference>
<dbReference type="GO" id="GO:0009507">
    <property type="term" value="C:chloroplast"/>
    <property type="evidence" value="ECO:0007669"/>
    <property type="project" value="TreeGrafter"/>
</dbReference>
<comment type="subcellular location">
    <subcellularLocation>
        <location evidence="1">Endomembrane system</location>
        <topology evidence="1">Multi-pass membrane protein</topology>
    </subcellularLocation>
</comment>
<evidence type="ECO:0000256" key="1">
    <source>
        <dbReference type="ARBA" id="ARBA00004127"/>
    </source>
</evidence>
<feature type="transmembrane region" description="Helical" evidence="12">
    <location>
        <begin position="638"/>
        <end position="657"/>
    </location>
</feature>
<dbReference type="Gene3D" id="1.20.1530.20">
    <property type="match status" value="1"/>
</dbReference>
<feature type="transmembrane region" description="Helical" evidence="12">
    <location>
        <begin position="697"/>
        <end position="718"/>
    </location>
</feature>
<keyword evidence="5 12" id="KW-0812">Transmembrane</keyword>
<feature type="compositionally biased region" description="Polar residues" evidence="11">
    <location>
        <begin position="106"/>
        <end position="117"/>
    </location>
</feature>
<feature type="region of interest" description="Disordered" evidence="11">
    <location>
        <begin position="375"/>
        <end position="433"/>
    </location>
</feature>
<keyword evidence="7 12" id="KW-1133">Transmembrane helix</keyword>
<dbReference type="NCBIfam" id="TIGR00932">
    <property type="entry name" value="2a37"/>
    <property type="match status" value="1"/>
</dbReference>
<dbReference type="Pfam" id="PF02254">
    <property type="entry name" value="TrkA_N"/>
    <property type="match status" value="1"/>
</dbReference>
<feature type="region of interest" description="Disordered" evidence="11">
    <location>
        <begin position="452"/>
        <end position="486"/>
    </location>
</feature>
<evidence type="ECO:0000256" key="7">
    <source>
        <dbReference type="ARBA" id="ARBA00022989"/>
    </source>
</evidence>
<evidence type="ECO:0000256" key="2">
    <source>
        <dbReference type="ARBA" id="ARBA00022448"/>
    </source>
</evidence>
<dbReference type="SUPFAM" id="SSF51735">
    <property type="entry name" value="NAD(P)-binding Rossmann-fold domains"/>
    <property type="match status" value="1"/>
</dbReference>
<feature type="transmembrane region" description="Helical" evidence="12">
    <location>
        <begin position="669"/>
        <end position="691"/>
    </location>
</feature>
<dbReference type="InterPro" id="IPR004771">
    <property type="entry name" value="K/H_exchanger"/>
</dbReference>
<feature type="transmembrane region" description="Helical" evidence="12">
    <location>
        <begin position="828"/>
        <end position="848"/>
    </location>
</feature>
<feature type="compositionally biased region" description="Low complexity" evidence="11">
    <location>
        <begin position="401"/>
        <end position="410"/>
    </location>
</feature>
<feature type="region of interest" description="Disordered" evidence="11">
    <location>
        <begin position="256"/>
        <end position="283"/>
    </location>
</feature>
<evidence type="ECO:0000256" key="5">
    <source>
        <dbReference type="ARBA" id="ARBA00022692"/>
    </source>
</evidence>
<dbReference type="EMBL" id="GBEZ01018189">
    <property type="protein sequence ID" value="JAC68224.1"/>
    <property type="molecule type" value="Transcribed_RNA"/>
</dbReference>
<feature type="transmembrane region" description="Helical" evidence="12">
    <location>
        <begin position="613"/>
        <end position="632"/>
    </location>
</feature>
<evidence type="ECO:0000313" key="14">
    <source>
        <dbReference type="EMBL" id="JAC68224.1"/>
    </source>
</evidence>
<feature type="transmembrane region" description="Helical" evidence="12">
    <location>
        <begin position="860"/>
        <end position="878"/>
    </location>
</feature>
<dbReference type="PANTHER" id="PTHR46157">
    <property type="entry name" value="K(+) EFFLUX ANTIPORTER 3, CHLOROPLASTIC"/>
    <property type="match status" value="1"/>
</dbReference>
<dbReference type="FunFam" id="3.40.50.720:FF:000036">
    <property type="entry name" value="Glutathione-regulated potassium-efflux system protein KefB"/>
    <property type="match status" value="1"/>
</dbReference>
<evidence type="ECO:0000259" key="13">
    <source>
        <dbReference type="PROSITE" id="PS51201"/>
    </source>
</evidence>
<keyword evidence="2" id="KW-0813">Transport</keyword>
<feature type="transmembrane region" description="Helical" evidence="12">
    <location>
        <begin position="520"/>
        <end position="537"/>
    </location>
</feature>